<dbReference type="PIRSF" id="PIRSF034888">
    <property type="entry name" value="P-loop_UCP034888"/>
    <property type="match status" value="1"/>
</dbReference>
<dbReference type="Pfam" id="PF13304">
    <property type="entry name" value="AAA_21"/>
    <property type="match status" value="1"/>
</dbReference>
<dbReference type="Proteomes" id="UP000008204">
    <property type="component" value="Chromosome"/>
</dbReference>
<dbReference type="GO" id="GO:0005524">
    <property type="term" value="F:ATP binding"/>
    <property type="evidence" value="ECO:0007669"/>
    <property type="project" value="InterPro"/>
</dbReference>
<organism evidence="2 3">
    <name type="scientific">Rippkaea orientalis (strain PCC 8801 / RF-1)</name>
    <name type="common">Cyanothece sp. (strain PCC 8801)</name>
    <dbReference type="NCBI Taxonomy" id="41431"/>
    <lineage>
        <taxon>Bacteria</taxon>
        <taxon>Bacillati</taxon>
        <taxon>Cyanobacteriota</taxon>
        <taxon>Cyanophyceae</taxon>
        <taxon>Oscillatoriophycideae</taxon>
        <taxon>Chroococcales</taxon>
        <taxon>Aphanothecaceae</taxon>
        <taxon>Rippkaea</taxon>
        <taxon>Rippkaea orientalis</taxon>
    </lineage>
</organism>
<proteinExistence type="predicted"/>
<sequence>MMNTPPDSNTQTQDLDQGITSISVKGFKSLYEECTLEIKPLTILAGANSSGKSSIMQPLLLMKQTLESPYDPGALLINGSHVKFTTSQQLLSSIPGKPEVNDLELKIEIDKSNYIKNTFTKKSTGGFEITKVSSKRKEIKVTYYPNMRKQDIIDFLGSNNKDLEDVLKNPNHPISEHLNYSTAYNKCFLDLLIKSKMEVPPNSNSLLNYAIFDSKPRTQAIIQEIYQIIHLPGLRGTPERSYPITAIGDTFQGTFDNYVASVIHEWQHNNDSRINQLSNYLTNLGLTSQVAATRTNDVQVEIQVGKLTNNIDNRHLINIADVGLGVSQVLPVIVALLVAKPGQLVYIEQPEIHLHPRAQANLAPILVDAANRGVKVVVETHSDLLLTRIQTLVAEGLISEDKVNLNWFKLREDGITEMYSTQLDQTGSYGDWPVDFSEITLAEDDRYLTAAESHLWKNN</sequence>
<dbReference type="InterPro" id="IPR051396">
    <property type="entry name" value="Bact_Antivir_Def_Nuclease"/>
</dbReference>
<evidence type="ECO:0000313" key="3">
    <source>
        <dbReference type="Proteomes" id="UP000008204"/>
    </source>
</evidence>
<dbReference type="AlphaFoldDB" id="B7JWW7"/>
<name>B7JWW7_RIPO1</name>
<dbReference type="SUPFAM" id="SSF52540">
    <property type="entry name" value="P-loop containing nucleoside triphosphate hydrolases"/>
    <property type="match status" value="1"/>
</dbReference>
<dbReference type="EMBL" id="CP001287">
    <property type="protein sequence ID" value="ACK65816.1"/>
    <property type="molecule type" value="Genomic_DNA"/>
</dbReference>
<keyword evidence="3" id="KW-1185">Reference proteome</keyword>
<dbReference type="eggNOG" id="COG4938">
    <property type="taxonomic scope" value="Bacteria"/>
</dbReference>
<dbReference type="STRING" id="41431.PCC8801_1770"/>
<gene>
    <name evidence="2" type="ordered locus">PCC8801_1770</name>
</gene>
<accession>B7JWW7</accession>
<dbReference type="InterPro" id="IPR027417">
    <property type="entry name" value="P-loop_NTPase"/>
</dbReference>
<reference evidence="3" key="1">
    <citation type="journal article" date="2011" name="MBio">
        <title>Novel metabolic attributes of the genus Cyanothece, comprising a group of unicellular nitrogen-fixing Cyanobacteria.</title>
        <authorList>
            <person name="Bandyopadhyay A."/>
            <person name="Elvitigala T."/>
            <person name="Welsh E."/>
            <person name="Stockel J."/>
            <person name="Liberton M."/>
            <person name="Min H."/>
            <person name="Sherman L.A."/>
            <person name="Pakrasi H.B."/>
        </authorList>
    </citation>
    <scope>NUCLEOTIDE SEQUENCE [LARGE SCALE GENOMIC DNA]</scope>
    <source>
        <strain evidence="3">PCC 8801</strain>
    </source>
</reference>
<dbReference type="InterPro" id="IPR003959">
    <property type="entry name" value="ATPase_AAA_core"/>
</dbReference>
<dbReference type="PANTHER" id="PTHR43581:SF2">
    <property type="entry name" value="EXCINUCLEASE ATPASE SUBUNIT"/>
    <property type="match status" value="1"/>
</dbReference>
<evidence type="ECO:0000259" key="1">
    <source>
        <dbReference type="Pfam" id="PF13304"/>
    </source>
</evidence>
<dbReference type="Gene3D" id="3.40.50.300">
    <property type="entry name" value="P-loop containing nucleotide triphosphate hydrolases"/>
    <property type="match status" value="1"/>
</dbReference>
<dbReference type="PANTHER" id="PTHR43581">
    <property type="entry name" value="ATP/GTP PHOSPHATASE"/>
    <property type="match status" value="1"/>
</dbReference>
<evidence type="ECO:0000313" key="2">
    <source>
        <dbReference type="EMBL" id="ACK65816.1"/>
    </source>
</evidence>
<dbReference type="InterPro" id="IPR014592">
    <property type="entry name" value="P-loop_UCP034888"/>
</dbReference>
<dbReference type="RefSeq" id="WP_012595089.1">
    <property type="nucleotide sequence ID" value="NC_011726.1"/>
</dbReference>
<protein>
    <recommendedName>
        <fullName evidence="1">ATPase AAA-type core domain-containing protein</fullName>
    </recommendedName>
</protein>
<dbReference type="GO" id="GO:0016887">
    <property type="term" value="F:ATP hydrolysis activity"/>
    <property type="evidence" value="ECO:0007669"/>
    <property type="project" value="InterPro"/>
</dbReference>
<dbReference type="KEGG" id="cyp:PCC8801_1770"/>
<feature type="domain" description="ATPase AAA-type core" evidence="1">
    <location>
        <begin position="41"/>
        <end position="386"/>
    </location>
</feature>
<dbReference type="OrthoDB" id="427654at2"/>
<dbReference type="HOGENOM" id="CLU_032548_1_1_3"/>